<feature type="coiled-coil region" evidence="2">
    <location>
        <begin position="1025"/>
        <end position="1090"/>
    </location>
</feature>
<dbReference type="InterPro" id="IPR056882">
    <property type="entry name" value="MOM1_dom"/>
</dbReference>
<feature type="domain" description="Helicase C-terminal" evidence="4">
    <location>
        <begin position="505"/>
        <end position="664"/>
    </location>
</feature>
<feature type="region of interest" description="Disordered" evidence="3">
    <location>
        <begin position="1918"/>
        <end position="1937"/>
    </location>
</feature>
<dbReference type="CDD" id="cd18793">
    <property type="entry name" value="SF2_C_SNF"/>
    <property type="match status" value="1"/>
</dbReference>
<dbReference type="eggNOG" id="KOG0383">
    <property type="taxonomic scope" value="Eukaryota"/>
</dbReference>
<dbReference type="InterPro" id="IPR027417">
    <property type="entry name" value="P-loop_NTPase"/>
</dbReference>
<feature type="coiled-coil region" evidence="2">
    <location>
        <begin position="1748"/>
        <end position="1797"/>
    </location>
</feature>
<feature type="region of interest" description="Disordered" evidence="3">
    <location>
        <begin position="1"/>
        <end position="183"/>
    </location>
</feature>
<evidence type="ECO:0000259" key="4">
    <source>
        <dbReference type="PROSITE" id="PS51194"/>
    </source>
</evidence>
<dbReference type="Gene3D" id="3.40.50.300">
    <property type="entry name" value="P-loop containing nucleotide triphosphate hydrolases"/>
    <property type="match status" value="1"/>
</dbReference>
<dbReference type="InterPro" id="IPR049730">
    <property type="entry name" value="SNF2/RAD54-like_C"/>
</dbReference>
<evidence type="ECO:0000313" key="6">
    <source>
        <dbReference type="Proteomes" id="UP000030687"/>
    </source>
</evidence>
<dbReference type="InterPro" id="IPR001650">
    <property type="entry name" value="Helicase_C-like"/>
</dbReference>
<dbReference type="OMA" id="KHNEQED"/>
<protein>
    <recommendedName>
        <fullName evidence="4">Helicase C-terminal domain-containing protein</fullName>
    </recommendedName>
</protein>
<dbReference type="Gene3D" id="6.10.250.1310">
    <property type="match status" value="1"/>
</dbReference>
<feature type="compositionally biased region" description="Polar residues" evidence="3">
    <location>
        <begin position="218"/>
        <end position="244"/>
    </location>
</feature>
<feature type="compositionally biased region" description="Low complexity" evidence="3">
    <location>
        <begin position="1953"/>
        <end position="1971"/>
    </location>
</feature>
<feature type="compositionally biased region" description="Low complexity" evidence="3">
    <location>
        <begin position="2041"/>
        <end position="2056"/>
    </location>
</feature>
<name>V4UEN9_CITCL</name>
<dbReference type="InterPro" id="IPR039322">
    <property type="entry name" value="MOM1"/>
</dbReference>
<dbReference type="InParanoid" id="V4UEN9"/>
<dbReference type="STRING" id="85681.V4UEN9"/>
<dbReference type="Gramene" id="ESR37779">
    <property type="protein sequence ID" value="ESR37779"/>
    <property type="gene ID" value="CICLE_v10027663mg"/>
</dbReference>
<evidence type="ECO:0000256" key="2">
    <source>
        <dbReference type="SAM" id="Coils"/>
    </source>
</evidence>
<feature type="compositionally biased region" description="Polar residues" evidence="3">
    <location>
        <begin position="2060"/>
        <end position="2071"/>
    </location>
</feature>
<reference evidence="5 6" key="1">
    <citation type="submission" date="2013-10" db="EMBL/GenBank/DDBJ databases">
        <authorList>
            <consortium name="International Citrus Genome Consortium"/>
            <person name="Jenkins J."/>
            <person name="Schmutz J."/>
            <person name="Prochnik S."/>
            <person name="Rokhsar D."/>
            <person name="Gmitter F."/>
            <person name="Ollitrault P."/>
            <person name="Machado M."/>
            <person name="Talon M."/>
            <person name="Wincker P."/>
            <person name="Jaillon O."/>
            <person name="Morgante M."/>
        </authorList>
    </citation>
    <scope>NUCLEOTIDE SEQUENCE</scope>
    <source>
        <strain evidence="6">cv. Clemenules</strain>
    </source>
</reference>
<feature type="region of interest" description="Disordered" evidence="3">
    <location>
        <begin position="1944"/>
        <end position="1971"/>
    </location>
</feature>
<keyword evidence="6" id="KW-1185">Reference proteome</keyword>
<dbReference type="FunCoup" id="V4UEN9">
    <property type="interactions" value="782"/>
</dbReference>
<evidence type="ECO:0000256" key="1">
    <source>
        <dbReference type="ARBA" id="ARBA00022801"/>
    </source>
</evidence>
<dbReference type="Pfam" id="PF00271">
    <property type="entry name" value="Helicase_C"/>
    <property type="match status" value="1"/>
</dbReference>
<proteinExistence type="predicted"/>
<feature type="compositionally biased region" description="Basic and acidic residues" evidence="3">
    <location>
        <begin position="146"/>
        <end position="180"/>
    </location>
</feature>
<feature type="compositionally biased region" description="Polar residues" evidence="3">
    <location>
        <begin position="1227"/>
        <end position="1238"/>
    </location>
</feature>
<feature type="region of interest" description="Disordered" evidence="3">
    <location>
        <begin position="1223"/>
        <end position="1243"/>
    </location>
</feature>
<feature type="compositionally biased region" description="Low complexity" evidence="3">
    <location>
        <begin position="49"/>
        <end position="71"/>
    </location>
</feature>
<feature type="compositionally biased region" description="Polar residues" evidence="3">
    <location>
        <begin position="29"/>
        <end position="43"/>
    </location>
</feature>
<feature type="region of interest" description="Disordered" evidence="3">
    <location>
        <begin position="210"/>
        <end position="244"/>
    </location>
</feature>
<feature type="compositionally biased region" description="Basic and acidic residues" evidence="3">
    <location>
        <begin position="106"/>
        <end position="124"/>
    </location>
</feature>
<feature type="compositionally biased region" description="Basic and acidic residues" evidence="3">
    <location>
        <begin position="86"/>
        <end position="95"/>
    </location>
</feature>
<evidence type="ECO:0000256" key="3">
    <source>
        <dbReference type="SAM" id="MobiDB-lite"/>
    </source>
</evidence>
<dbReference type="EMBL" id="KI536978">
    <property type="protein sequence ID" value="ESR37779.1"/>
    <property type="molecule type" value="Genomic_DNA"/>
</dbReference>
<dbReference type="SUPFAM" id="SSF52540">
    <property type="entry name" value="P-loop containing nucleoside triphosphate hydrolases"/>
    <property type="match status" value="1"/>
</dbReference>
<keyword evidence="2" id="KW-0175">Coiled coil</keyword>
<sequence>MANDTRSGRKIKDDGNSISKGRHTGGNGVTSSSTESPDTSNLRRSSRETSSSMKNMISESSSSKKNTTSETPPLKTNVTPSPSSIRKSERIEKRTSTTAPVKRKSERLEKQSEPIPLRRSERGKGPSSSSSSGSKKSDKSLVSSELKQKKEKKEKSVKQLTMETKEVSCESKKQDADRVQVQKRRINAHSYRALLKRNKKYIAKDHNKELNKIEKSSQEYSSNCEDGSSEQVNEVRGTSSDAEQAQVECSTEENFLSPESLEYTTESRTLDDDIGLKRGQNVMHLKRKRNEVDMVSDSSAVVASKETCVSQADVNPLSPARSTGICGDKKQRADIDSTKQEILFSLPTSREKLDGELCDASIAKQTTEYHNMPSLHESRGDVHRRDDLMVDANDNLGSLKEKTSKYVAYGGKLDSSRFVEYWIPVQISNVQLEQYCGTLLSKSLSLCSPLKNDPVGVLHDILISARKCCDHPYLVDKSLQSLLVKDLELAEYLDVGVKASGKLQLLDTMLSELKNQGSRVIILFQSIGGGSLGDILDDFVRQRFGSDSYERVDGNVLDSKKKAALQNFNNGSGRFVFLLETRACRPSIKLSSVHAVIIFHSDWSPVNDLRALQRITLDPQLEQIKVFRLYSFCTVEEKVLILAKQDKTPDGYAQNMRPSTSHVLLMWGASYLFNRLDEFHSGKIPASSSSNFFEQSLLNDVVQEFSTILTQNGEDNDTRKFNIILKVKQSQGTYSTSFPLFGESKVEGMDEERPHIFWTNLLEGKHPCWKYYSGSSQGSRKRVQYFDDLQKKPELEIDEVAKKQRRVASNCVNQSSLKPGLEEGKTVSRDKEGTSVDSSTIHWTCASSSTLVNNFPETSRELSYSQKSLHLLLKPEMAKLCEVLKLREDVKDTVGKFLEYLMINHRVDREPPSMLQAFEISLCWTAASLRKQKIDHKESLELAKKHLHFSCKKGEADYVYSLLQCLKEVFELSMKDVSKYQSNARLSQSEIVSHRQELFKVAQKDFSRSIRGIQKKCQKQMAKLRHKQLEEKKDIDKRYEEQKAQLETKKRTEAAVIRYHCNGKMQMDKLKVLENEYAEKFKELERDRDVRLENLEALHVASMKKLSDKQTSWVEQVKSWLQIQLSNKPSSNEYGHSVECLQAVEQHNAHENQENNASNSIHISAGQNHDKLINIITPVSGEGRLESPVIQETVAGPLRLNNGGDKLDTIASAETSIAGLKERIEDSNSGDNQENNEPLNPCSREQILDGATLSMPDGHIQLGVTETISSSDGAGNCLLPVHSSGGKICDEARLSPEAQVPGEVAETVSSNDDLENVVPVNAPISKDQIPDGATTSMPDGEVLLRVPEAASSSNCTENFMDSPPGEEQIATVAISVVPNEETPLRVPKNVNSSHGLENAISLNPLSKEQIPDGATSCIPSAEVLLKVPESSPGEIVESGNINGDKNEAFATTSENFNHNLPLHERSLANPLPVLTHTIIEESPVPSNQALQDVCSEPTASTGVQDGDATANDIQIALQVDPPLSNPVDAVASDDSSHRAAGTGHQPSSENCFTNQFPQLENRVQISNQALSKQLVTSSAVNPSTDVQALQGVCFEPIASTGVQDGEATASEIQTALQVEPPLPHPVDVAASSQSIHGAVGIEPVVSGTREVSGVGHQPGIQNCFVNQFAPSPIALVESQVEHSNQALSEIFTSSALNPATDASADGLRANFVDTGTAAMISGYNNRAVQNSAPVASRLPPHMISDPLQNELERLRKSADEAIRSHEENKLKLRSDCDREIEQVRRKYEIKLQEMESEFMLRKQELDANESKVLMNKIVAAAFRSKWMDMKDMKASSAGMQQEVSSSTIHQQLAYMLSWQTMQRPPVLAGSSGPPATSVQTTSAPAAISITSPAAISITSPAASQHTAVPHASALFPGIPSRPPHVSSRVSPTINHQVSRGIRAPAPHLQPFRPSTSLASTSLPSSVLPTLPSNARPTSIPLLQRPLLSPLATCNTSLYNRAPGPETSGVVPSVPNPSLSAMDLLMDFVDNRSGASQILPSSLPSVSEFSSSSVPIVRPESNMQSSQTNPGQMSEPVDIVCLSDDD</sequence>
<dbReference type="PROSITE" id="PS51194">
    <property type="entry name" value="HELICASE_CTER"/>
    <property type="match status" value="1"/>
</dbReference>
<keyword evidence="1" id="KW-0378">Hydrolase</keyword>
<gene>
    <name evidence="5" type="ORF">CICLE_v10027663mg</name>
</gene>
<dbReference type="OrthoDB" id="885191at2759"/>
<dbReference type="KEGG" id="cic:CICLE_v10027663mg"/>
<dbReference type="PANTHER" id="PTHR35116:SF2">
    <property type="entry name" value="ATP-DEPENDENT HELICASE FAMILY PROTEIN-RELATED"/>
    <property type="match status" value="1"/>
</dbReference>
<accession>V4UEN9</accession>
<organism evidence="5 6">
    <name type="scientific">Citrus clementina</name>
    <name type="common">Clementine</name>
    <name type="synonym">Citrus deliciosa x Citrus sinensis</name>
    <dbReference type="NCBI Taxonomy" id="85681"/>
    <lineage>
        <taxon>Eukaryota</taxon>
        <taxon>Viridiplantae</taxon>
        <taxon>Streptophyta</taxon>
        <taxon>Embryophyta</taxon>
        <taxon>Tracheophyta</taxon>
        <taxon>Spermatophyta</taxon>
        <taxon>Magnoliopsida</taxon>
        <taxon>eudicotyledons</taxon>
        <taxon>Gunneridae</taxon>
        <taxon>Pentapetalae</taxon>
        <taxon>rosids</taxon>
        <taxon>malvids</taxon>
        <taxon>Sapindales</taxon>
        <taxon>Rutaceae</taxon>
        <taxon>Aurantioideae</taxon>
        <taxon>Citrus</taxon>
    </lineage>
</organism>
<feature type="compositionally biased region" description="Basic and acidic residues" evidence="3">
    <location>
        <begin position="1"/>
        <end position="15"/>
    </location>
</feature>
<feature type="region of interest" description="Disordered" evidence="3">
    <location>
        <begin position="2041"/>
        <end position="2076"/>
    </location>
</feature>
<dbReference type="eggNOG" id="KOG0384">
    <property type="taxonomic scope" value="Eukaryota"/>
</dbReference>
<feature type="region of interest" description="Disordered" evidence="3">
    <location>
        <begin position="1522"/>
        <end position="1550"/>
    </location>
</feature>
<feature type="compositionally biased region" description="Polar residues" evidence="3">
    <location>
        <begin position="74"/>
        <end position="85"/>
    </location>
</feature>
<dbReference type="PANTHER" id="PTHR35116">
    <property type="entry name" value="HELICASE PROTEIN MOM1"/>
    <property type="match status" value="1"/>
</dbReference>
<evidence type="ECO:0000313" key="5">
    <source>
        <dbReference type="EMBL" id="ESR37779.1"/>
    </source>
</evidence>
<feature type="compositionally biased region" description="Low complexity" evidence="3">
    <location>
        <begin position="125"/>
        <end position="145"/>
    </location>
</feature>
<dbReference type="Proteomes" id="UP000030687">
    <property type="component" value="Unassembled WGS sequence"/>
</dbReference>
<dbReference type="GO" id="GO:0031507">
    <property type="term" value="P:heterochromatin formation"/>
    <property type="evidence" value="ECO:0007669"/>
    <property type="project" value="InterPro"/>
</dbReference>
<dbReference type="Pfam" id="PF25029">
    <property type="entry name" value="MOM1"/>
    <property type="match status" value="1"/>
</dbReference>
<dbReference type="GO" id="GO:0016787">
    <property type="term" value="F:hydrolase activity"/>
    <property type="evidence" value="ECO:0007669"/>
    <property type="project" value="UniProtKB-KW"/>
</dbReference>